<gene>
    <name evidence="2" type="ORF">V8G54_019211</name>
</gene>
<dbReference type="EMBL" id="CP144695">
    <property type="protein sequence ID" value="WVZ05865.1"/>
    <property type="molecule type" value="Genomic_DNA"/>
</dbReference>
<organism evidence="2 3">
    <name type="scientific">Vigna mungo</name>
    <name type="common">Black gram</name>
    <name type="synonym">Phaseolus mungo</name>
    <dbReference type="NCBI Taxonomy" id="3915"/>
    <lineage>
        <taxon>Eukaryota</taxon>
        <taxon>Viridiplantae</taxon>
        <taxon>Streptophyta</taxon>
        <taxon>Embryophyta</taxon>
        <taxon>Tracheophyta</taxon>
        <taxon>Spermatophyta</taxon>
        <taxon>Magnoliopsida</taxon>
        <taxon>eudicotyledons</taxon>
        <taxon>Gunneridae</taxon>
        <taxon>Pentapetalae</taxon>
        <taxon>rosids</taxon>
        <taxon>fabids</taxon>
        <taxon>Fabales</taxon>
        <taxon>Fabaceae</taxon>
        <taxon>Papilionoideae</taxon>
        <taxon>50 kb inversion clade</taxon>
        <taxon>NPAAA clade</taxon>
        <taxon>indigoferoid/millettioid clade</taxon>
        <taxon>Phaseoleae</taxon>
        <taxon>Vigna</taxon>
    </lineage>
</organism>
<keyword evidence="3" id="KW-1185">Reference proteome</keyword>
<feature type="compositionally biased region" description="Polar residues" evidence="1">
    <location>
        <begin position="338"/>
        <end position="355"/>
    </location>
</feature>
<sequence>MVGNGLSRFCRILQNSAEFWPSGFVGLRRMTPSLDRSVCVSWSEKGILVREGLLLTVRFGCLGQRMMTPSLDRSRRVTPSLDRSVWVSWSEKDGRVTPSLDRLVCVSWSEKEGLALLLTVRSIKGAWSRHPIQFQWFGHCTNICDGYCETVRMVEVYDVCMINMALEEYHVIELVGFGYKIMISGGLTHVVRVVGGPRVDAITGGLYCSNRLALCMVGSRGHHKCTTRPSSTFILCPDVSRTVGDDVPLEQALETEEDPAPSERLCCGGCRHFRVTVTTLEFGIFGKDFGETCPPSSIPNSLFPGCSFQSLTPPFQSLAPRFQTLDTFSTCHCNPLSSPTKSSVSPPLTPPQSSGLGPPLAGYLERRRFFAVVVVPSGLGISEAARELFMQIEGNPERPGKK</sequence>
<dbReference type="Proteomes" id="UP001374535">
    <property type="component" value="Chromosome 6"/>
</dbReference>
<proteinExistence type="predicted"/>
<evidence type="ECO:0000313" key="2">
    <source>
        <dbReference type="EMBL" id="WVZ05865.1"/>
    </source>
</evidence>
<reference evidence="2 3" key="1">
    <citation type="journal article" date="2023" name="Life. Sci Alliance">
        <title>Evolutionary insights into 3D genome organization and epigenetic landscape of Vigna mungo.</title>
        <authorList>
            <person name="Junaid A."/>
            <person name="Singh B."/>
            <person name="Bhatia S."/>
        </authorList>
    </citation>
    <scope>NUCLEOTIDE SEQUENCE [LARGE SCALE GENOMIC DNA]</scope>
    <source>
        <strain evidence="2">Urdbean</strain>
    </source>
</reference>
<dbReference type="AlphaFoldDB" id="A0AAQ3N9K0"/>
<evidence type="ECO:0000256" key="1">
    <source>
        <dbReference type="SAM" id="MobiDB-lite"/>
    </source>
</evidence>
<name>A0AAQ3N9K0_VIGMU</name>
<feature type="region of interest" description="Disordered" evidence="1">
    <location>
        <begin position="338"/>
        <end position="357"/>
    </location>
</feature>
<protein>
    <submittedName>
        <fullName evidence="2">Uncharacterized protein</fullName>
    </submittedName>
</protein>
<evidence type="ECO:0000313" key="3">
    <source>
        <dbReference type="Proteomes" id="UP001374535"/>
    </source>
</evidence>
<accession>A0AAQ3N9K0</accession>